<sequence>MKSKAFYGVVNAKRVCIEGTYGKRHWGRMSGRDKKRINLFGLILLVLFKMHHEIANHKIAYPHED</sequence>
<keyword evidence="1" id="KW-0812">Transmembrane</keyword>
<keyword evidence="1" id="KW-1133">Transmembrane helix</keyword>
<reference evidence="2" key="1">
    <citation type="journal article" date="2024" name="Int. J. Syst. Evol. Microbiol.">
        <title>Turicibacter faecis sp. nov., isolated from faeces of heart failure mouse model.</title>
        <authorList>
            <person name="Imamura Y."/>
            <person name="Motooka D."/>
            <person name="Nakajima Y."/>
            <person name="Ito S."/>
            <person name="Kitakaze M."/>
            <person name="Iida T."/>
            <person name="Nakamura S."/>
        </authorList>
    </citation>
    <scope>NUCLEOTIDE SEQUENCE</scope>
    <source>
        <strain evidence="2">TC023</strain>
    </source>
</reference>
<feature type="transmembrane region" description="Helical" evidence="1">
    <location>
        <begin position="37"/>
        <end position="55"/>
    </location>
</feature>
<keyword evidence="3" id="KW-1185">Reference proteome</keyword>
<keyword evidence="1" id="KW-0472">Membrane</keyword>
<gene>
    <name evidence="2" type="ORF">T23_21040</name>
</gene>
<evidence type="ECO:0000313" key="3">
    <source>
        <dbReference type="Proteomes" id="UP001432099"/>
    </source>
</evidence>
<proteinExistence type="predicted"/>
<name>A0ABN6ZDU8_9FIRM</name>
<dbReference type="Proteomes" id="UP001432099">
    <property type="component" value="Chromosome"/>
</dbReference>
<evidence type="ECO:0000313" key="2">
    <source>
        <dbReference type="EMBL" id="BEH92002.1"/>
    </source>
</evidence>
<dbReference type="EMBL" id="AP028127">
    <property type="protein sequence ID" value="BEH92002.1"/>
    <property type="molecule type" value="Genomic_DNA"/>
</dbReference>
<organism evidence="2 3">
    <name type="scientific">Turicibacter faecis</name>
    <dbReference type="NCBI Taxonomy" id="2963365"/>
    <lineage>
        <taxon>Bacteria</taxon>
        <taxon>Bacillati</taxon>
        <taxon>Bacillota</taxon>
        <taxon>Erysipelotrichia</taxon>
        <taxon>Erysipelotrichales</taxon>
        <taxon>Turicibacteraceae</taxon>
        <taxon>Turicibacter</taxon>
    </lineage>
</organism>
<protein>
    <recommendedName>
        <fullName evidence="4">Transposase DDE domain-containing protein</fullName>
    </recommendedName>
</protein>
<accession>A0ABN6ZDU8</accession>
<evidence type="ECO:0000256" key="1">
    <source>
        <dbReference type="SAM" id="Phobius"/>
    </source>
</evidence>
<evidence type="ECO:0008006" key="4">
    <source>
        <dbReference type="Google" id="ProtNLM"/>
    </source>
</evidence>